<keyword evidence="1" id="KW-1185">Reference proteome</keyword>
<protein>
    <submittedName>
        <fullName evidence="2">Uncharacterized protein</fullName>
    </submittedName>
</protein>
<dbReference type="WBParaSite" id="nRc.2.0.1.t33014-RA">
    <property type="protein sequence ID" value="nRc.2.0.1.t33014-RA"/>
    <property type="gene ID" value="nRc.2.0.1.g33014"/>
</dbReference>
<organism evidence="1 2">
    <name type="scientific">Romanomermis culicivorax</name>
    <name type="common">Nematode worm</name>
    <dbReference type="NCBI Taxonomy" id="13658"/>
    <lineage>
        <taxon>Eukaryota</taxon>
        <taxon>Metazoa</taxon>
        <taxon>Ecdysozoa</taxon>
        <taxon>Nematoda</taxon>
        <taxon>Enoplea</taxon>
        <taxon>Dorylaimia</taxon>
        <taxon>Mermithida</taxon>
        <taxon>Mermithoidea</taxon>
        <taxon>Mermithidae</taxon>
        <taxon>Romanomermis</taxon>
    </lineage>
</organism>
<accession>A0A915K2U1</accession>
<evidence type="ECO:0000313" key="1">
    <source>
        <dbReference type="Proteomes" id="UP000887565"/>
    </source>
</evidence>
<dbReference type="Proteomes" id="UP000887565">
    <property type="component" value="Unplaced"/>
</dbReference>
<proteinExistence type="predicted"/>
<name>A0A915K2U1_ROMCU</name>
<dbReference type="AlphaFoldDB" id="A0A915K2U1"/>
<evidence type="ECO:0000313" key="2">
    <source>
        <dbReference type="WBParaSite" id="nRc.2.0.1.t33014-RA"/>
    </source>
</evidence>
<reference evidence="2" key="1">
    <citation type="submission" date="2022-11" db="UniProtKB">
        <authorList>
            <consortium name="WormBaseParasite"/>
        </authorList>
    </citation>
    <scope>IDENTIFICATION</scope>
</reference>
<sequence length="82" mass="9172">MTVPSAKRNENFPFVPFRSIPSEKATTQHGRSHVTVGHPNRANKGILFTYLFSVKCTMELLPAANSHTILLATFRYGGSEMY</sequence>